<dbReference type="Pfam" id="PF24016">
    <property type="entry name" value="DUF7330"/>
    <property type="match status" value="1"/>
</dbReference>
<dbReference type="InterPro" id="IPR055754">
    <property type="entry name" value="DUF7330"/>
</dbReference>
<name>F8P5A7_SERL9</name>
<dbReference type="RefSeq" id="XP_007321580.1">
    <property type="nucleotide sequence ID" value="XM_007321518.1"/>
</dbReference>
<accession>F8P5A7</accession>
<dbReference type="AlphaFoldDB" id="F8P5A7"/>
<sequence length="203" mass="22913">MASLCSMSAESSSSLGKHELCLNTEPTGTRKIHYQAGEEWDFDLESHRPIDLSLNLPHYRARLQPIDHRLSMSISGGNAPIKLKVCRTVPRARFYLEVHASYSNVTIWVPSDFNGHIRHTGKASFSAGFVNRMLGNVHLNEEMYEEWGGDEIVVGTAGTVTFRMWDTHTGAPENAKKETWKRMFGCTKKAPETAINWDFLLDD</sequence>
<organism>
    <name type="scientific">Serpula lacrymans var. lacrymans (strain S7.9)</name>
    <name type="common">Dry rot fungus</name>
    <dbReference type="NCBI Taxonomy" id="578457"/>
    <lineage>
        <taxon>Eukaryota</taxon>
        <taxon>Fungi</taxon>
        <taxon>Dikarya</taxon>
        <taxon>Basidiomycota</taxon>
        <taxon>Agaricomycotina</taxon>
        <taxon>Agaricomycetes</taxon>
        <taxon>Agaricomycetidae</taxon>
        <taxon>Boletales</taxon>
        <taxon>Coniophorineae</taxon>
        <taxon>Serpulaceae</taxon>
        <taxon>Serpula</taxon>
    </lineage>
</organism>
<proteinExistence type="predicted"/>
<dbReference type="HOGENOM" id="CLU_064766_0_0_1"/>
<reference evidence="2" key="1">
    <citation type="submission" date="2011-04" db="EMBL/GenBank/DDBJ databases">
        <title>Evolution of plant cell wall degrading machinery underlies the functional diversity of forest fungi.</title>
        <authorList>
            <consortium name="US DOE Joint Genome Institute (JGI-PGF)"/>
            <person name="Eastwood D.C."/>
            <person name="Floudas D."/>
            <person name="Binder M."/>
            <person name="Majcherczyk A."/>
            <person name="Schneider P."/>
            <person name="Aerts A."/>
            <person name="Asiegbu F.O."/>
            <person name="Baker S.E."/>
            <person name="Barry K."/>
            <person name="Bendiksby M."/>
            <person name="Blumentritt M."/>
            <person name="Coutinho P.M."/>
            <person name="Cullen D."/>
            <person name="Cullen D."/>
            <person name="Gathman A."/>
            <person name="Goodell B."/>
            <person name="Henrissat B."/>
            <person name="Ihrmark K."/>
            <person name="Kauserud H."/>
            <person name="Kohler A."/>
            <person name="LaButti K."/>
            <person name="Lapidus A."/>
            <person name="Lavin J.L."/>
            <person name="Lee Y.-H."/>
            <person name="Lindquist E."/>
            <person name="Lilly W."/>
            <person name="Lucas S."/>
            <person name="Morin E."/>
            <person name="Murat C."/>
            <person name="Oguiza J.A."/>
            <person name="Park J."/>
            <person name="Pisabarro A.G."/>
            <person name="Riley R."/>
            <person name="Rosling A."/>
            <person name="Salamov A."/>
            <person name="Schmidt O."/>
            <person name="Schmutz J."/>
            <person name="Skrede I."/>
            <person name="Stenlid J."/>
            <person name="Wiebenga A."/>
            <person name="Xie X."/>
            <person name="Kues U."/>
            <person name="Hibbett D.S."/>
            <person name="Hoffmeister D."/>
            <person name="Hogberg N."/>
            <person name="Martin F."/>
            <person name="Grigoriev I.V."/>
            <person name="Watkinson S.C."/>
        </authorList>
    </citation>
    <scope>NUCLEOTIDE SEQUENCE</scope>
    <source>
        <strain evidence="2">S7.9</strain>
    </source>
</reference>
<dbReference type="KEGG" id="sla:SERLADRAFT_474665"/>
<evidence type="ECO:0000259" key="1">
    <source>
        <dbReference type="Pfam" id="PF24016"/>
    </source>
</evidence>
<protein>
    <recommendedName>
        <fullName evidence="1">DUF7330 domain-containing protein</fullName>
    </recommendedName>
</protein>
<dbReference type="OrthoDB" id="3177929at2759"/>
<feature type="domain" description="DUF7330" evidence="1">
    <location>
        <begin position="66"/>
        <end position="127"/>
    </location>
</feature>
<evidence type="ECO:0000313" key="2">
    <source>
        <dbReference type="EMBL" id="EGO21794.1"/>
    </source>
</evidence>
<dbReference type="Proteomes" id="UP000008064">
    <property type="component" value="Unassembled WGS sequence"/>
</dbReference>
<dbReference type="GeneID" id="18820516"/>
<gene>
    <name evidence="2" type="ORF">SERLADRAFT_474665</name>
</gene>
<dbReference type="EMBL" id="GL945438">
    <property type="protein sequence ID" value="EGO21794.1"/>
    <property type="molecule type" value="Genomic_DNA"/>
</dbReference>